<proteinExistence type="inferred from homology"/>
<evidence type="ECO:0000256" key="9">
    <source>
        <dbReference type="ARBA" id="ARBA00023136"/>
    </source>
</evidence>
<keyword evidence="2 11" id="KW-0997">Cell inner membrane</keyword>
<dbReference type="PANTHER" id="PTHR30400">
    <property type="entry name" value="MONOFUNCTIONAL BIOSYNTHETIC PEPTIDOGLYCAN TRANSGLYCOSYLASE"/>
    <property type="match status" value="1"/>
</dbReference>
<comment type="pathway">
    <text evidence="11">Cell wall biogenesis; peptidoglycan biosynthesis.</text>
</comment>
<dbReference type="InterPro" id="IPR001264">
    <property type="entry name" value="Glyco_trans_51"/>
</dbReference>
<evidence type="ECO:0000256" key="4">
    <source>
        <dbReference type="ARBA" id="ARBA00022679"/>
    </source>
</evidence>
<evidence type="ECO:0000256" key="8">
    <source>
        <dbReference type="ARBA" id="ARBA00022989"/>
    </source>
</evidence>
<keyword evidence="6 11" id="KW-0133">Cell shape</keyword>
<evidence type="ECO:0000256" key="1">
    <source>
        <dbReference type="ARBA" id="ARBA00022475"/>
    </source>
</evidence>
<organism evidence="13 14">
    <name type="scientific">Photobacterium atrarenae</name>
    <dbReference type="NCBI Taxonomy" id="865757"/>
    <lineage>
        <taxon>Bacteria</taxon>
        <taxon>Pseudomonadati</taxon>
        <taxon>Pseudomonadota</taxon>
        <taxon>Gammaproteobacteria</taxon>
        <taxon>Vibrionales</taxon>
        <taxon>Vibrionaceae</taxon>
        <taxon>Photobacterium</taxon>
    </lineage>
</organism>
<keyword evidence="3 11" id="KW-0328">Glycosyltransferase</keyword>
<dbReference type="Gene3D" id="1.10.3810.10">
    <property type="entry name" value="Biosynthetic peptidoglycan transglycosylase-like"/>
    <property type="match status" value="1"/>
</dbReference>
<comment type="function">
    <text evidence="11">Peptidoglycan polymerase that catalyzes glycan chain elongation from lipid-linked precursors.</text>
</comment>
<evidence type="ECO:0000256" key="11">
    <source>
        <dbReference type="HAMAP-Rule" id="MF_00766"/>
    </source>
</evidence>
<feature type="domain" description="Glycosyl transferase family 51" evidence="12">
    <location>
        <begin position="54"/>
        <end position="217"/>
    </location>
</feature>
<dbReference type="InterPro" id="IPR023346">
    <property type="entry name" value="Lysozyme-like_dom_sf"/>
</dbReference>
<comment type="catalytic activity">
    <reaction evidence="11">
        <text>[GlcNAc-(1-&gt;4)-Mur2Ac(oyl-L-Ala-gamma-D-Glu-L-Lys-D-Ala-D-Ala)](n)-di-trans,octa-cis-undecaprenyl diphosphate + beta-D-GlcNAc-(1-&gt;4)-Mur2Ac(oyl-L-Ala-gamma-D-Glu-L-Lys-D-Ala-D-Ala)-di-trans,octa-cis-undecaprenyl diphosphate = [GlcNAc-(1-&gt;4)-Mur2Ac(oyl-L-Ala-gamma-D-Glu-L-Lys-D-Ala-D-Ala)](n+1)-di-trans,octa-cis-undecaprenyl diphosphate + di-trans,octa-cis-undecaprenyl diphosphate + H(+)</text>
        <dbReference type="Rhea" id="RHEA:23708"/>
        <dbReference type="Rhea" id="RHEA-COMP:9602"/>
        <dbReference type="Rhea" id="RHEA-COMP:9603"/>
        <dbReference type="ChEBI" id="CHEBI:15378"/>
        <dbReference type="ChEBI" id="CHEBI:58405"/>
        <dbReference type="ChEBI" id="CHEBI:60033"/>
        <dbReference type="ChEBI" id="CHEBI:78435"/>
        <dbReference type="EC" id="2.4.99.28"/>
    </reaction>
</comment>
<keyword evidence="10 11" id="KW-0961">Cell wall biogenesis/degradation</keyword>
<gene>
    <name evidence="11 13" type="primary">mtgA</name>
    <name evidence="13" type="ORF">NNL38_03450</name>
</gene>
<keyword evidence="9 11" id="KW-0472">Membrane</keyword>
<dbReference type="PANTHER" id="PTHR30400:SF0">
    <property type="entry name" value="BIOSYNTHETIC PEPTIDOGLYCAN TRANSGLYCOSYLASE"/>
    <property type="match status" value="1"/>
</dbReference>
<keyword evidence="8 11" id="KW-1133">Transmembrane helix</keyword>
<keyword evidence="1 11" id="KW-1003">Cell membrane</keyword>
<evidence type="ECO:0000256" key="2">
    <source>
        <dbReference type="ARBA" id="ARBA00022519"/>
    </source>
</evidence>
<keyword evidence="4 11" id="KW-0808">Transferase</keyword>
<comment type="subcellular location">
    <subcellularLocation>
        <location evidence="11">Cell inner membrane</location>
        <topology evidence="11">Single-pass membrane protein</topology>
    </subcellularLocation>
</comment>
<accession>A0ABY5GJ31</accession>
<keyword evidence="5 11" id="KW-0812">Transmembrane</keyword>
<evidence type="ECO:0000256" key="5">
    <source>
        <dbReference type="ARBA" id="ARBA00022692"/>
    </source>
</evidence>
<comment type="similarity">
    <text evidence="11">Belongs to the glycosyltransferase 51 family.</text>
</comment>
<evidence type="ECO:0000256" key="3">
    <source>
        <dbReference type="ARBA" id="ARBA00022676"/>
    </source>
</evidence>
<sequence>MFARLKRFLMALVLLALLIPPVLVIVGKYLNPPLWGWQIHRTLYPPAGYPARALHQWQPLSAISPHAQLAVIASEDQLFTQHYGIDINAILTIVKNSGTNIPRRGGSTITQQTAKNLFLFPSRTFLRKGVEFYFTLWMEWLWDKSRILEIYLNIAEFGPGIYGIEAASQAYFRIPAAHLSAQQAAQLASVLPNPYKIQPTPMSKYVAQRSRWIRRQMRQLGLQTLDQL</sequence>
<dbReference type="GO" id="GO:0016757">
    <property type="term" value="F:glycosyltransferase activity"/>
    <property type="evidence" value="ECO:0007669"/>
    <property type="project" value="UniProtKB-KW"/>
</dbReference>
<evidence type="ECO:0000259" key="12">
    <source>
        <dbReference type="Pfam" id="PF00912"/>
    </source>
</evidence>
<dbReference type="InterPro" id="IPR011812">
    <property type="entry name" value="Pep_trsgly"/>
</dbReference>
<protein>
    <recommendedName>
        <fullName evidence="11">Biosynthetic peptidoglycan transglycosylase</fullName>
        <ecNumber evidence="11">2.4.99.28</ecNumber>
    </recommendedName>
    <alternativeName>
        <fullName evidence="11">Glycan polymerase</fullName>
    </alternativeName>
    <alternativeName>
        <fullName evidence="11">Peptidoglycan glycosyltransferase MtgA</fullName>
        <shortName evidence="11">PGT</shortName>
    </alternativeName>
</protein>
<dbReference type="Pfam" id="PF00912">
    <property type="entry name" value="Transgly"/>
    <property type="match status" value="1"/>
</dbReference>
<keyword evidence="14" id="KW-1185">Reference proteome</keyword>
<dbReference type="HAMAP" id="MF_00766">
    <property type="entry name" value="PGT_MtgA"/>
    <property type="match status" value="1"/>
</dbReference>
<dbReference type="EC" id="2.4.99.28" evidence="11"/>
<dbReference type="Proteomes" id="UP001057998">
    <property type="component" value="Chromosome 1"/>
</dbReference>
<dbReference type="EMBL" id="CP101508">
    <property type="protein sequence ID" value="UTV29222.1"/>
    <property type="molecule type" value="Genomic_DNA"/>
</dbReference>
<evidence type="ECO:0000256" key="10">
    <source>
        <dbReference type="ARBA" id="ARBA00023316"/>
    </source>
</evidence>
<reference evidence="13" key="1">
    <citation type="submission" date="2022-07" db="EMBL/GenBank/DDBJ databases">
        <title>Genome sequencing of Photobacterium atrarenae GJH2-4.</title>
        <authorList>
            <person name="Park S.-J."/>
        </authorList>
    </citation>
    <scope>NUCLEOTIDE SEQUENCE</scope>
    <source>
        <strain evidence="13">GJH2-4</strain>
    </source>
</reference>
<evidence type="ECO:0000256" key="6">
    <source>
        <dbReference type="ARBA" id="ARBA00022960"/>
    </source>
</evidence>
<evidence type="ECO:0000256" key="7">
    <source>
        <dbReference type="ARBA" id="ARBA00022984"/>
    </source>
</evidence>
<dbReference type="RefSeq" id="WP_255390551.1">
    <property type="nucleotide sequence ID" value="NZ_CP101508.1"/>
</dbReference>
<keyword evidence="7 11" id="KW-0573">Peptidoglycan synthesis</keyword>
<name>A0ABY5GJ31_9GAMM</name>
<dbReference type="SUPFAM" id="SSF53955">
    <property type="entry name" value="Lysozyme-like"/>
    <property type="match status" value="1"/>
</dbReference>
<evidence type="ECO:0000313" key="14">
    <source>
        <dbReference type="Proteomes" id="UP001057998"/>
    </source>
</evidence>
<evidence type="ECO:0000313" key="13">
    <source>
        <dbReference type="EMBL" id="UTV29222.1"/>
    </source>
</evidence>
<dbReference type="InterPro" id="IPR036950">
    <property type="entry name" value="PBP_transglycosylase"/>
</dbReference>
<dbReference type="NCBIfam" id="TIGR02070">
    <property type="entry name" value="mono_pep_trsgly"/>
    <property type="match status" value="1"/>
</dbReference>